<proteinExistence type="predicted"/>
<protein>
    <recommendedName>
        <fullName evidence="2">Collagen-like protein</fullName>
    </recommendedName>
</protein>
<organism evidence="1">
    <name type="scientific">viral metagenome</name>
    <dbReference type="NCBI Taxonomy" id="1070528"/>
    <lineage>
        <taxon>unclassified sequences</taxon>
        <taxon>metagenomes</taxon>
        <taxon>organismal metagenomes</taxon>
    </lineage>
</organism>
<dbReference type="AlphaFoldDB" id="A0A6C0HCY7"/>
<evidence type="ECO:0000313" key="1">
    <source>
        <dbReference type="EMBL" id="QHT78314.1"/>
    </source>
</evidence>
<evidence type="ECO:0008006" key="2">
    <source>
        <dbReference type="Google" id="ProtNLM"/>
    </source>
</evidence>
<dbReference type="EMBL" id="MN739930">
    <property type="protein sequence ID" value="QHT78314.1"/>
    <property type="molecule type" value="Genomic_DNA"/>
</dbReference>
<accession>A0A6C0HCY7</accession>
<name>A0A6C0HCY7_9ZZZZ</name>
<reference evidence="1" key="1">
    <citation type="journal article" date="2020" name="Nature">
        <title>Giant virus diversity and host interactions through global metagenomics.</title>
        <authorList>
            <person name="Schulz F."/>
            <person name="Roux S."/>
            <person name="Paez-Espino D."/>
            <person name="Jungbluth S."/>
            <person name="Walsh D.A."/>
            <person name="Denef V.J."/>
            <person name="McMahon K.D."/>
            <person name="Konstantinidis K.T."/>
            <person name="Eloe-Fadrosh E.A."/>
            <person name="Kyrpides N.C."/>
            <person name="Woyke T."/>
        </authorList>
    </citation>
    <scope>NUCLEOTIDE SEQUENCE</scope>
    <source>
        <strain evidence="1">GVMAG-M-3300023179-91</strain>
    </source>
</reference>
<sequence length="500" mass="49683">MKNNDILYNNMSFLISKFLSSSTNKDNFKRFSRNYSDYLAQKNCCTHKYPGQQGNDGPTGFSGPTGAYGQTGIVGSQGTMGPTGLNCTGPTGPAGPAGLAGLLSTGATGSTGVTGYFSPFATDASYVFRLSPTGATGSYNITPDTTFSWTTNPYGQSFVSLPSNRTDISLNTFLGIIPPISTMYDIYNNKYQVIIYNGSTNGVDASFTMQNIGSGSGGYVNMCLIGGGGGGAGNASSGGAGAGQLMFVDNYLMSNGTYHIKVGAGGPGGAFGLNDGQDGSATILTNSAGTILFSSAGGRGGVANAGARNGMTGTYNIYPNTTNLPKGTSSAGGGNSTNISGGTGTTINYQDVIVPGINLPAQVWSYGYGGGNGNSSGVGYGGGGGGAGGPGSDASSNSGGGGGKGVVIYFDSSYGRAVCGGGDGGGSMINYNNPPYSASATNLYSYGYPSLYSYGAGTITPGPRDASANTGSAGAPGNGTSVAGGAGGSGLFMIRYKLYS</sequence>